<dbReference type="Gene3D" id="2.60.40.770">
    <property type="match status" value="1"/>
</dbReference>
<evidence type="ECO:0000256" key="7">
    <source>
        <dbReference type="ARBA" id="ARBA00023055"/>
    </source>
</evidence>
<evidence type="ECO:0000256" key="8">
    <source>
        <dbReference type="SAM" id="SignalP"/>
    </source>
</evidence>
<reference evidence="10 11" key="1">
    <citation type="submission" date="2015-04" db="EMBL/GenBank/DDBJ databases">
        <title>Genome sequence of Ceratocystis platani, a major pathogen of plane trees.</title>
        <authorList>
            <person name="Belbahri L."/>
        </authorList>
    </citation>
    <scope>NUCLEOTIDE SEQUENCE [LARGE SCALE GENOMIC DNA]</scope>
    <source>
        <strain evidence="10 11">CFO</strain>
    </source>
</reference>
<dbReference type="InterPro" id="IPR033917">
    <property type="entry name" value="ML_PG-PI_TP"/>
</dbReference>
<dbReference type="InterPro" id="IPR039670">
    <property type="entry name" value="NPC2-like"/>
</dbReference>
<keyword evidence="7" id="KW-0445">Lipid transport</keyword>
<organism evidence="10 11">
    <name type="scientific">Ceratocystis fimbriata f. sp. platani</name>
    <dbReference type="NCBI Taxonomy" id="88771"/>
    <lineage>
        <taxon>Eukaryota</taxon>
        <taxon>Fungi</taxon>
        <taxon>Dikarya</taxon>
        <taxon>Ascomycota</taxon>
        <taxon>Pezizomycotina</taxon>
        <taxon>Sordariomycetes</taxon>
        <taxon>Hypocreomycetidae</taxon>
        <taxon>Microascales</taxon>
        <taxon>Ceratocystidaceae</taxon>
        <taxon>Ceratocystis</taxon>
    </lineage>
</organism>
<dbReference type="SUPFAM" id="SSF81296">
    <property type="entry name" value="E set domains"/>
    <property type="match status" value="1"/>
</dbReference>
<dbReference type="PANTHER" id="PTHR11306:SF0">
    <property type="entry name" value="PHOSPHATIDYLGLYCEROL_PHOSPHATIDYLINOSITOL TRANSFER PROTEIN"/>
    <property type="match status" value="1"/>
</dbReference>
<dbReference type="GO" id="GO:0032366">
    <property type="term" value="P:intracellular sterol transport"/>
    <property type="evidence" value="ECO:0007669"/>
    <property type="project" value="InterPro"/>
</dbReference>
<dbReference type="OrthoDB" id="6409159at2759"/>
<evidence type="ECO:0000313" key="11">
    <source>
        <dbReference type="Proteomes" id="UP000034841"/>
    </source>
</evidence>
<evidence type="ECO:0000259" key="9">
    <source>
        <dbReference type="SMART" id="SM00737"/>
    </source>
</evidence>
<accession>A0A0F8DBU0</accession>
<dbReference type="PANTHER" id="PTHR11306">
    <property type="entry name" value="NIEMANN PICK TYPE C2 PROTEIN NPC2-RELATED"/>
    <property type="match status" value="1"/>
</dbReference>
<proteinExistence type="inferred from homology"/>
<dbReference type="EMBL" id="LBBL01000239">
    <property type="protein sequence ID" value="KKF93494.1"/>
    <property type="molecule type" value="Genomic_DNA"/>
</dbReference>
<keyword evidence="5" id="KW-0813">Transport</keyword>
<dbReference type="InterPro" id="IPR003172">
    <property type="entry name" value="ML_dom"/>
</dbReference>
<dbReference type="InterPro" id="IPR014756">
    <property type="entry name" value="Ig_E-set"/>
</dbReference>
<dbReference type="Proteomes" id="UP000034841">
    <property type="component" value="Unassembled WGS sequence"/>
</dbReference>
<dbReference type="AlphaFoldDB" id="A0A0F8DBU0"/>
<dbReference type="Pfam" id="PF02221">
    <property type="entry name" value="E1_DerP2_DerF2"/>
    <property type="match status" value="1"/>
</dbReference>
<comment type="similarity">
    <text evidence="2">Belongs to the NPC2 family.</text>
</comment>
<evidence type="ECO:0000313" key="10">
    <source>
        <dbReference type="EMBL" id="KKF93494.1"/>
    </source>
</evidence>
<evidence type="ECO:0000256" key="6">
    <source>
        <dbReference type="ARBA" id="ARBA00022729"/>
    </source>
</evidence>
<dbReference type="GO" id="GO:0032934">
    <property type="term" value="F:sterol binding"/>
    <property type="evidence" value="ECO:0007669"/>
    <property type="project" value="InterPro"/>
</dbReference>
<keyword evidence="11" id="KW-1185">Reference proteome</keyword>
<dbReference type="SMART" id="SM00737">
    <property type="entry name" value="ML"/>
    <property type="match status" value="1"/>
</dbReference>
<feature type="signal peptide" evidence="8">
    <location>
        <begin position="1"/>
        <end position="20"/>
    </location>
</feature>
<feature type="domain" description="MD-2-related lipid-recognition" evidence="9">
    <location>
        <begin position="45"/>
        <end position="167"/>
    </location>
</feature>
<comment type="subunit">
    <text evidence="3">Monomer.</text>
</comment>
<evidence type="ECO:0000256" key="2">
    <source>
        <dbReference type="ARBA" id="ARBA00006370"/>
    </source>
</evidence>
<sequence>MRFLTTAVALLSATIAPASAFSLISQPGADLVATEKQKIPGDSPLALCDRSHADDVVVIKRVDLVPNPPKAGQDLIIKASGIVKEDIYPGAYVLLTVKYGLIRLLTTKADLCEQVQNVDLECPIKAGHLSLVKNVTLPAEIPPGKYTVFADVYTVDKEPVTCLTATVSFSPNMLGAEL</sequence>
<protein>
    <recommendedName>
        <fullName evidence="4">Phosphatidylglycerol/phosphatidylinositol transfer protein</fullName>
    </recommendedName>
</protein>
<evidence type="ECO:0000256" key="1">
    <source>
        <dbReference type="ARBA" id="ARBA00002053"/>
    </source>
</evidence>
<evidence type="ECO:0000256" key="5">
    <source>
        <dbReference type="ARBA" id="ARBA00022448"/>
    </source>
</evidence>
<feature type="chain" id="PRO_5002528397" description="Phosphatidylglycerol/phosphatidylinositol transfer protein" evidence="8">
    <location>
        <begin position="21"/>
        <end position="178"/>
    </location>
</feature>
<comment type="caution">
    <text evidence="10">The sequence shown here is derived from an EMBL/GenBank/DDBJ whole genome shotgun (WGS) entry which is preliminary data.</text>
</comment>
<comment type="function">
    <text evidence="1">Catalyzes the intermembrane transfer of phosphatidylglycerol and phosphatidylinositol.</text>
</comment>
<name>A0A0F8DBU0_CERFI</name>
<gene>
    <name evidence="10" type="primary">NPC2</name>
    <name evidence="10" type="ORF">CFO_g4156</name>
</gene>
<dbReference type="CDD" id="cd00917">
    <property type="entry name" value="PG-PI_TP"/>
    <property type="match status" value="1"/>
</dbReference>
<dbReference type="FunFam" id="2.60.40.770:FF:000004">
    <property type="entry name" value="Phosphatidylglycerol/phosphatidylinositol transfer protein"/>
    <property type="match status" value="1"/>
</dbReference>
<keyword evidence="6 8" id="KW-0732">Signal</keyword>
<evidence type="ECO:0000256" key="3">
    <source>
        <dbReference type="ARBA" id="ARBA00011245"/>
    </source>
</evidence>
<evidence type="ECO:0000256" key="4">
    <source>
        <dbReference type="ARBA" id="ARBA00016056"/>
    </source>
</evidence>